<dbReference type="Proteomes" id="UP001143480">
    <property type="component" value="Unassembled WGS sequence"/>
</dbReference>
<gene>
    <name evidence="1" type="ORF">GCM10017581_076450</name>
</gene>
<reference evidence="1" key="2">
    <citation type="submission" date="2023-01" db="EMBL/GenBank/DDBJ databases">
        <authorList>
            <person name="Sun Q."/>
            <person name="Evtushenko L."/>
        </authorList>
    </citation>
    <scope>NUCLEOTIDE SEQUENCE</scope>
    <source>
        <strain evidence="1">VKM Ac-1321</strain>
    </source>
</reference>
<comment type="caution">
    <text evidence="1">The sequence shown here is derived from an EMBL/GenBank/DDBJ whole genome shotgun (WGS) entry which is preliminary data.</text>
</comment>
<proteinExistence type="predicted"/>
<evidence type="ECO:0000313" key="2">
    <source>
        <dbReference type="Proteomes" id="UP001143480"/>
    </source>
</evidence>
<dbReference type="AlphaFoldDB" id="A0A9W6KPU0"/>
<organism evidence="1 2">
    <name type="scientific">Dactylosporangium matsuzakiense</name>
    <dbReference type="NCBI Taxonomy" id="53360"/>
    <lineage>
        <taxon>Bacteria</taxon>
        <taxon>Bacillati</taxon>
        <taxon>Actinomycetota</taxon>
        <taxon>Actinomycetes</taxon>
        <taxon>Micromonosporales</taxon>
        <taxon>Micromonosporaceae</taxon>
        <taxon>Dactylosporangium</taxon>
    </lineage>
</organism>
<evidence type="ECO:0000313" key="1">
    <source>
        <dbReference type="EMBL" id="GLL05897.1"/>
    </source>
</evidence>
<reference evidence="1" key="1">
    <citation type="journal article" date="2014" name="Int. J. Syst. Evol. Microbiol.">
        <title>Complete genome sequence of Corynebacterium casei LMG S-19264T (=DSM 44701T), isolated from a smear-ripened cheese.</title>
        <authorList>
            <consortium name="US DOE Joint Genome Institute (JGI-PGF)"/>
            <person name="Walter F."/>
            <person name="Albersmeier A."/>
            <person name="Kalinowski J."/>
            <person name="Ruckert C."/>
        </authorList>
    </citation>
    <scope>NUCLEOTIDE SEQUENCE</scope>
    <source>
        <strain evidence="1">VKM Ac-1321</strain>
    </source>
</reference>
<protein>
    <submittedName>
        <fullName evidence="1">Uncharacterized protein</fullName>
    </submittedName>
</protein>
<accession>A0A9W6KPU0</accession>
<dbReference type="EMBL" id="BSFP01000065">
    <property type="protein sequence ID" value="GLL05897.1"/>
    <property type="molecule type" value="Genomic_DNA"/>
</dbReference>
<name>A0A9W6KPU0_9ACTN</name>
<keyword evidence="2" id="KW-1185">Reference proteome</keyword>
<sequence>MTSLRTTARVVPVLGLIGAPPARHLRRRHAVRLLDPGVGAVRTTDPPDRGVGAVAGGVYLVVKGFRPSPVTVGSAGTGRVPVSTGRSD</sequence>